<keyword evidence="2" id="KW-1133">Transmembrane helix</keyword>
<keyword evidence="2" id="KW-0472">Membrane</keyword>
<dbReference type="InterPro" id="IPR043155">
    <property type="entry name" value="VPS33_dom3b"/>
</dbReference>
<feature type="transmembrane region" description="Helical" evidence="2">
    <location>
        <begin position="139"/>
        <end position="157"/>
    </location>
</feature>
<dbReference type="Gene3D" id="1.25.40.850">
    <property type="match status" value="1"/>
</dbReference>
<dbReference type="Gene3D" id="3.40.50.1910">
    <property type="match status" value="1"/>
</dbReference>
<reference evidence="3" key="1">
    <citation type="journal article" date="2011" name="PLoS Biol.">
        <title>Gene gain and loss during evolution of obligate parasitism in the white rust pathogen of Arabidopsis thaliana.</title>
        <authorList>
            <person name="Kemen E."/>
            <person name="Gardiner A."/>
            <person name="Schultz-Larsen T."/>
            <person name="Kemen A.C."/>
            <person name="Balmuth A.L."/>
            <person name="Robert-Seilaniantz A."/>
            <person name="Bailey K."/>
            <person name="Holub E."/>
            <person name="Studholme D.J."/>
            <person name="Maclean D."/>
            <person name="Jones J.D."/>
        </authorList>
    </citation>
    <scope>NUCLEOTIDE SEQUENCE</scope>
</reference>
<proteinExistence type="inferred from homology"/>
<evidence type="ECO:0000256" key="2">
    <source>
        <dbReference type="SAM" id="Phobius"/>
    </source>
</evidence>
<organism evidence="3">
    <name type="scientific">Albugo laibachii Nc14</name>
    <dbReference type="NCBI Taxonomy" id="890382"/>
    <lineage>
        <taxon>Eukaryota</taxon>
        <taxon>Sar</taxon>
        <taxon>Stramenopiles</taxon>
        <taxon>Oomycota</taxon>
        <taxon>Peronosporomycetes</taxon>
        <taxon>Albuginales</taxon>
        <taxon>Albuginaceae</taxon>
        <taxon>Albugo</taxon>
    </lineage>
</organism>
<comment type="similarity">
    <text evidence="1">Belongs to the STXBP/unc-18/SEC1 family.</text>
</comment>
<dbReference type="SUPFAM" id="SSF56815">
    <property type="entry name" value="Sec1/munc18-like (SM) proteins"/>
    <property type="match status" value="1"/>
</dbReference>
<dbReference type="GO" id="GO:0016192">
    <property type="term" value="P:vesicle-mediated transport"/>
    <property type="evidence" value="ECO:0007669"/>
    <property type="project" value="InterPro"/>
</dbReference>
<keyword evidence="2" id="KW-0812">Transmembrane</keyword>
<dbReference type="EMBL" id="FR824238">
    <property type="protein sequence ID" value="CCA23423.1"/>
    <property type="molecule type" value="Genomic_DNA"/>
</dbReference>
<dbReference type="InterPro" id="IPR036045">
    <property type="entry name" value="Sec1-like_sf"/>
</dbReference>
<evidence type="ECO:0000256" key="1">
    <source>
        <dbReference type="ARBA" id="ARBA00009884"/>
    </source>
</evidence>
<dbReference type="InterPro" id="IPR001619">
    <property type="entry name" value="Sec1-like"/>
</dbReference>
<gene>
    <name evidence="3" type="primary">AlNc14C193G8500</name>
    <name evidence="3" type="ORF">ALNC14_095670</name>
</gene>
<protein>
    <submittedName>
        <fullName evidence="3">Uncharacterized protein AlNc14C193G8500</fullName>
    </submittedName>
</protein>
<reference evidence="3" key="2">
    <citation type="submission" date="2011-02" db="EMBL/GenBank/DDBJ databases">
        <authorList>
            <person name="MacLean D."/>
        </authorList>
    </citation>
    <scope>NUCLEOTIDE SEQUENCE</scope>
</reference>
<dbReference type="Pfam" id="PF00995">
    <property type="entry name" value="Sec1"/>
    <property type="match status" value="1"/>
</dbReference>
<name>F0WQ18_9STRA</name>
<dbReference type="AlphaFoldDB" id="F0WQ18"/>
<evidence type="ECO:0000313" key="3">
    <source>
        <dbReference type="EMBL" id="CCA23423.1"/>
    </source>
</evidence>
<dbReference type="InterPro" id="IPR027482">
    <property type="entry name" value="Sec1-like_dom2"/>
</dbReference>
<dbReference type="HOGENOM" id="CLU_1477663_0_0_1"/>
<accession>F0WQ18</accession>
<sequence length="183" mass="21363">MNMYAFLRRLCLFCIVRGGIKVERLIWYQRQVCHSYGYDKLRVFSRLEKLGLLSSEIVRDLQKLKRRYGLKQEVLNDEEAETPNDIQFLFPYIGYAFLSVRIVQSALDMDPKRLRTSFASSQISRNSTSIGLRLMKTILVYYIGGVTVAEIAAYRFFNQSQDRYQFKVVTTVICNGTQVLRTL</sequence>